<dbReference type="HOGENOM" id="CLU_1427969_0_0_1"/>
<reference evidence="2" key="1">
    <citation type="submission" date="2011-05" db="EMBL/GenBank/DDBJ databases">
        <title>The genome sequence of Vittaforma corneae strain ATCC 50505.</title>
        <authorList>
            <consortium name="The Broad Institute Genome Sequencing Platform"/>
            <person name="Cuomo C."/>
            <person name="Didier E."/>
            <person name="Bowers L."/>
            <person name="Young S.K."/>
            <person name="Zeng Q."/>
            <person name="Gargeya S."/>
            <person name="Fitzgerald M."/>
            <person name="Haas B."/>
            <person name="Abouelleil A."/>
            <person name="Alvarado L."/>
            <person name="Arachchi H.M."/>
            <person name="Berlin A."/>
            <person name="Chapman S.B."/>
            <person name="Gearin G."/>
            <person name="Goldberg J."/>
            <person name="Griggs A."/>
            <person name="Gujja S."/>
            <person name="Hansen M."/>
            <person name="Heiman D."/>
            <person name="Howarth C."/>
            <person name="Larimer J."/>
            <person name="Lui A."/>
            <person name="MacDonald P.J.P."/>
            <person name="McCowen C."/>
            <person name="Montmayeur A."/>
            <person name="Murphy C."/>
            <person name="Neiman D."/>
            <person name="Pearson M."/>
            <person name="Priest M."/>
            <person name="Roberts A."/>
            <person name="Saif S."/>
            <person name="Shea T."/>
            <person name="Sisk P."/>
            <person name="Stolte C."/>
            <person name="Sykes S."/>
            <person name="Wortman J."/>
            <person name="Nusbaum C."/>
            <person name="Birren B."/>
        </authorList>
    </citation>
    <scope>NUCLEOTIDE SEQUENCE [LARGE SCALE GENOMIC DNA]</scope>
    <source>
        <strain evidence="2">ATCC 50505</strain>
    </source>
</reference>
<dbReference type="RefSeq" id="XP_007603801.1">
    <property type="nucleotide sequence ID" value="XM_007603739.1"/>
</dbReference>
<dbReference type="VEuPathDB" id="MicrosporidiaDB:VICG_00348"/>
<dbReference type="Proteomes" id="UP000011082">
    <property type="component" value="Unassembled WGS sequence"/>
</dbReference>
<organism evidence="1 2">
    <name type="scientific">Vittaforma corneae (strain ATCC 50505)</name>
    <name type="common">Microsporidian parasite</name>
    <name type="synonym">Nosema corneum</name>
    <dbReference type="NCBI Taxonomy" id="993615"/>
    <lineage>
        <taxon>Eukaryota</taxon>
        <taxon>Fungi</taxon>
        <taxon>Fungi incertae sedis</taxon>
        <taxon>Microsporidia</taxon>
        <taxon>Nosematidae</taxon>
        <taxon>Vittaforma</taxon>
    </lineage>
</organism>
<evidence type="ECO:0000313" key="1">
    <source>
        <dbReference type="EMBL" id="ELA42596.1"/>
    </source>
</evidence>
<dbReference type="GeneID" id="19881066"/>
<sequence length="195" mass="22776">MPVIVLIGNAERFIPEIQLFFKDKFDTKIMQEAFKHTRSTMAALDENKLYVVPNLTKPERYEIFCLARKNGQQFITIADPKSNDSTVSDKNLILIDQFDGEKIYKKLLNSRIVPTTVNKRSKGISLKSVSELKGLINRINREYEQFGNANLIFKECEDKIVKMWNFNNTQSTVEEAEECYRKMIENELRKNNIKK</sequence>
<protein>
    <submittedName>
        <fullName evidence="1">Uncharacterized protein</fullName>
    </submittedName>
</protein>
<keyword evidence="2" id="KW-1185">Reference proteome</keyword>
<evidence type="ECO:0000313" key="2">
    <source>
        <dbReference type="Proteomes" id="UP000011082"/>
    </source>
</evidence>
<accession>L2GP52</accession>
<proteinExistence type="predicted"/>
<dbReference type="AlphaFoldDB" id="L2GP52"/>
<gene>
    <name evidence="1" type="ORF">VICG_00348</name>
</gene>
<name>L2GP52_VITCO</name>
<dbReference type="OrthoDB" id="2188105at2759"/>
<dbReference type="InParanoid" id="L2GP52"/>
<dbReference type="OMA" id="IVENCEM"/>
<dbReference type="EMBL" id="JH370131">
    <property type="protein sequence ID" value="ELA42596.1"/>
    <property type="molecule type" value="Genomic_DNA"/>
</dbReference>